<dbReference type="AlphaFoldDB" id="A0A151I8X2"/>
<dbReference type="EMBL" id="KQ978327">
    <property type="protein sequence ID" value="KYM95090.1"/>
    <property type="molecule type" value="Genomic_DNA"/>
</dbReference>
<name>A0A151I8X2_9HYME</name>
<sequence length="112" mass="12825">MPISYSFLARSAKEIEHHFNEGRTASLVYVIIAQPIAEHTSPFCLSLFGIDDKFTSEDIIARWKFILKELAKFGINVLGFSSDGDPRLLKAIYFKLEFDVKLAVVQCYIYEQ</sequence>
<proteinExistence type="predicted"/>
<accession>A0A151I8X2</accession>
<evidence type="ECO:0000313" key="2">
    <source>
        <dbReference type="Proteomes" id="UP000078542"/>
    </source>
</evidence>
<organism evidence="1 2">
    <name type="scientific">Cyphomyrmex costatus</name>
    <dbReference type="NCBI Taxonomy" id="456900"/>
    <lineage>
        <taxon>Eukaryota</taxon>
        <taxon>Metazoa</taxon>
        <taxon>Ecdysozoa</taxon>
        <taxon>Arthropoda</taxon>
        <taxon>Hexapoda</taxon>
        <taxon>Insecta</taxon>
        <taxon>Pterygota</taxon>
        <taxon>Neoptera</taxon>
        <taxon>Endopterygota</taxon>
        <taxon>Hymenoptera</taxon>
        <taxon>Apocrita</taxon>
        <taxon>Aculeata</taxon>
        <taxon>Formicoidea</taxon>
        <taxon>Formicidae</taxon>
        <taxon>Myrmicinae</taxon>
        <taxon>Cyphomyrmex</taxon>
    </lineage>
</organism>
<evidence type="ECO:0000313" key="1">
    <source>
        <dbReference type="EMBL" id="KYM95090.1"/>
    </source>
</evidence>
<reference evidence="1 2" key="1">
    <citation type="submission" date="2016-03" db="EMBL/GenBank/DDBJ databases">
        <title>Cyphomyrmex costatus WGS genome.</title>
        <authorList>
            <person name="Nygaard S."/>
            <person name="Hu H."/>
            <person name="Boomsma J."/>
            <person name="Zhang G."/>
        </authorList>
    </citation>
    <scope>NUCLEOTIDE SEQUENCE [LARGE SCALE GENOMIC DNA]</scope>
    <source>
        <strain evidence="1">MS0001</strain>
        <tissue evidence="1">Whole body</tissue>
    </source>
</reference>
<gene>
    <name evidence="1" type="ORF">ALC62_14273</name>
</gene>
<dbReference type="Proteomes" id="UP000078542">
    <property type="component" value="Unassembled WGS sequence"/>
</dbReference>
<keyword evidence="2" id="KW-1185">Reference proteome</keyword>
<dbReference type="STRING" id="456900.A0A151I8X2"/>
<evidence type="ECO:0008006" key="3">
    <source>
        <dbReference type="Google" id="ProtNLM"/>
    </source>
</evidence>
<protein>
    <recommendedName>
        <fullName evidence="3">THAP domain-containing protein 9</fullName>
    </recommendedName>
</protein>